<comment type="caution">
    <text evidence="3">The sequence shown here is derived from an EMBL/GenBank/DDBJ whole genome shotgun (WGS) entry which is preliminary data.</text>
</comment>
<proteinExistence type="predicted"/>
<keyword evidence="1" id="KW-0175">Coiled coil</keyword>
<dbReference type="SUPFAM" id="SSF57997">
    <property type="entry name" value="Tropomyosin"/>
    <property type="match status" value="1"/>
</dbReference>
<gene>
    <name evidence="3" type="ORF">FSARC_14040</name>
</gene>
<evidence type="ECO:0000313" key="4">
    <source>
        <dbReference type="Proteomes" id="UP000622797"/>
    </source>
</evidence>
<feature type="compositionally biased region" description="Acidic residues" evidence="2">
    <location>
        <begin position="77"/>
        <end position="89"/>
    </location>
</feature>
<feature type="region of interest" description="Disordered" evidence="2">
    <location>
        <begin position="289"/>
        <end position="322"/>
    </location>
</feature>
<feature type="coiled-coil region" evidence="1">
    <location>
        <begin position="426"/>
        <end position="460"/>
    </location>
</feature>
<reference evidence="3" key="2">
    <citation type="submission" date="2020-05" db="EMBL/GenBank/DDBJ databases">
        <authorList>
            <person name="Kim H.-S."/>
            <person name="Proctor R.H."/>
            <person name="Brown D.W."/>
        </authorList>
    </citation>
    <scope>NUCLEOTIDE SEQUENCE</scope>
    <source>
        <strain evidence="3">NRRL 20472</strain>
    </source>
</reference>
<evidence type="ECO:0000256" key="2">
    <source>
        <dbReference type="SAM" id="MobiDB-lite"/>
    </source>
</evidence>
<feature type="compositionally biased region" description="Basic residues" evidence="2">
    <location>
        <begin position="58"/>
        <end position="72"/>
    </location>
</feature>
<accession>A0A8H4WRF1</accession>
<reference evidence="3" key="1">
    <citation type="journal article" date="2020" name="BMC Genomics">
        <title>Correction to: Identification and distribution of gene clusters required for synthesis of sphingolipid metabolism inhibitors in diverse species of the filamentous fungus Fusarium.</title>
        <authorList>
            <person name="Kim H.S."/>
            <person name="Lohmar J.M."/>
            <person name="Busman M."/>
            <person name="Brown D.W."/>
            <person name="Naumann T.A."/>
            <person name="Divon H.H."/>
            <person name="Lysoe E."/>
            <person name="Uhlig S."/>
            <person name="Proctor R.H."/>
        </authorList>
    </citation>
    <scope>NUCLEOTIDE SEQUENCE</scope>
    <source>
        <strain evidence="3">NRRL 20472</strain>
    </source>
</reference>
<feature type="region of interest" description="Disordered" evidence="2">
    <location>
        <begin position="51"/>
        <end position="106"/>
    </location>
</feature>
<protein>
    <submittedName>
        <fullName evidence="3">Uncharacterized protein</fullName>
    </submittedName>
</protein>
<organism evidence="3 4">
    <name type="scientific">Fusarium sarcochroum</name>
    <dbReference type="NCBI Taxonomy" id="1208366"/>
    <lineage>
        <taxon>Eukaryota</taxon>
        <taxon>Fungi</taxon>
        <taxon>Dikarya</taxon>
        <taxon>Ascomycota</taxon>
        <taxon>Pezizomycotina</taxon>
        <taxon>Sordariomycetes</taxon>
        <taxon>Hypocreomycetidae</taxon>
        <taxon>Hypocreales</taxon>
        <taxon>Nectriaceae</taxon>
        <taxon>Fusarium</taxon>
        <taxon>Fusarium lateritium species complex</taxon>
    </lineage>
</organism>
<dbReference type="AlphaFoldDB" id="A0A8H4WRF1"/>
<dbReference type="Proteomes" id="UP000622797">
    <property type="component" value="Unassembled WGS sequence"/>
</dbReference>
<dbReference type="Gene3D" id="1.10.287.1490">
    <property type="match status" value="1"/>
</dbReference>
<evidence type="ECO:0000313" key="3">
    <source>
        <dbReference type="EMBL" id="KAF4947135.1"/>
    </source>
</evidence>
<feature type="coiled-coil region" evidence="1">
    <location>
        <begin position="366"/>
        <end position="400"/>
    </location>
</feature>
<name>A0A8H4WRF1_9HYPO</name>
<sequence>MNALIKKYTKAGLDPVEMWNEEGEGGVMVKAIRNSREARVTQRVFDRLQLPDNFNTPKAHRKLPRKKAKRSHKAQDEIEVEDEDDDESDAENKHKSDVFSSEPTSITLDNDSRISFHFDQSAFPNATLGSLTVTIDRPSGGLTVSGSVQGTVFRLHHDKQLQSTDIARYTELFPIGPGWHIFEPGYPFKHSIMSSRELLATNFIFILNDHHHWSVCHLDQVSCRLHHYNSAEFIAMPIDRLKKWAEGQAALGITQDITIVEQLQLRHLRPEAPISEELGPTLHRMSYSSSQRVLEDATRHAAAPKVTPSEEAKLTDQGQSDASPRFTNLLAQATRAHFDTFLASRKRLEDQFTQDKEKLATQSKHVSEMQSDLEDCRGKLERAKDTTQDLQKRIRSAEATVPEMRQWLSQCPKSNDDQNKWTEKLVSNTESVLAEMMADLQSLRDEINTSEMECMEYNKNIERLEPEIRSAKMVENEMTDHVAAIKGVLDDMPLHKVEHRI</sequence>
<dbReference type="OrthoDB" id="5057644at2759"/>
<evidence type="ECO:0000256" key="1">
    <source>
        <dbReference type="SAM" id="Coils"/>
    </source>
</evidence>
<dbReference type="EMBL" id="JABEXW010001122">
    <property type="protein sequence ID" value="KAF4947135.1"/>
    <property type="molecule type" value="Genomic_DNA"/>
</dbReference>
<keyword evidence="4" id="KW-1185">Reference proteome</keyword>